<accession>A0A9P1M8R5</accession>
<reference evidence="1" key="1">
    <citation type="submission" date="2022-11" db="EMBL/GenBank/DDBJ databases">
        <authorList>
            <person name="Scott C."/>
            <person name="Bruce N."/>
        </authorList>
    </citation>
    <scope>NUCLEOTIDE SEQUENCE</scope>
</reference>
<dbReference type="EMBL" id="CALLCH030000009">
    <property type="protein sequence ID" value="CAI4213946.1"/>
    <property type="molecule type" value="Genomic_DNA"/>
</dbReference>
<evidence type="ECO:0000313" key="1">
    <source>
        <dbReference type="EMBL" id="CAI4213946.1"/>
    </source>
</evidence>
<keyword evidence="2" id="KW-1185">Reference proteome</keyword>
<evidence type="ECO:0000313" key="2">
    <source>
        <dbReference type="Proteomes" id="UP000838763"/>
    </source>
</evidence>
<proteinExistence type="predicted"/>
<dbReference type="AlphaFoldDB" id="A0A9P1M8R5"/>
<organism evidence="1 2">
    <name type="scientific">Parascedosporium putredinis</name>
    <dbReference type="NCBI Taxonomy" id="1442378"/>
    <lineage>
        <taxon>Eukaryota</taxon>
        <taxon>Fungi</taxon>
        <taxon>Dikarya</taxon>
        <taxon>Ascomycota</taxon>
        <taxon>Pezizomycotina</taxon>
        <taxon>Sordariomycetes</taxon>
        <taxon>Hypocreomycetidae</taxon>
        <taxon>Microascales</taxon>
        <taxon>Microascaceae</taxon>
        <taxon>Parascedosporium</taxon>
    </lineage>
</organism>
<name>A0A9P1M8R5_9PEZI</name>
<sequence length="126" mass="13487">MVIRAFDEDSETDRRIDSAFTSYTCCKLFRNAGPTAGEKGCGKASATNLSCSLGFGDPRDGHRLLALGYVFRCGDDSGMVAIEDHTGDSQDTVKAPDATGDKNPYLIAPVIGVYVPYVVVVTDNEQ</sequence>
<gene>
    <name evidence="1" type="ORF">PPNO1_LOCUS3690</name>
</gene>
<dbReference type="Proteomes" id="UP000838763">
    <property type="component" value="Unassembled WGS sequence"/>
</dbReference>
<protein>
    <submittedName>
        <fullName evidence="1">Uncharacterized protein</fullName>
    </submittedName>
</protein>
<comment type="caution">
    <text evidence="1">The sequence shown here is derived from an EMBL/GenBank/DDBJ whole genome shotgun (WGS) entry which is preliminary data.</text>
</comment>